<keyword evidence="2" id="KW-1185">Reference proteome</keyword>
<organism evidence="1 2">
    <name type="scientific">Flavobacterium terrae</name>
    <dbReference type="NCBI Taxonomy" id="415425"/>
    <lineage>
        <taxon>Bacteria</taxon>
        <taxon>Pseudomonadati</taxon>
        <taxon>Bacteroidota</taxon>
        <taxon>Flavobacteriia</taxon>
        <taxon>Flavobacteriales</taxon>
        <taxon>Flavobacteriaceae</taxon>
        <taxon>Flavobacterium</taxon>
    </lineage>
</organism>
<dbReference type="Proteomes" id="UP000184488">
    <property type="component" value="Unassembled WGS sequence"/>
</dbReference>
<dbReference type="RefSeq" id="WP_073311020.1">
    <property type="nucleotide sequence ID" value="NZ_FQZI01000003.1"/>
</dbReference>
<dbReference type="EMBL" id="FQZI01000003">
    <property type="protein sequence ID" value="SHI90779.1"/>
    <property type="molecule type" value="Genomic_DNA"/>
</dbReference>
<dbReference type="STRING" id="415425.SAMN05444363_2047"/>
<dbReference type="Pfam" id="PF13715">
    <property type="entry name" value="CarbopepD_reg_2"/>
    <property type="match status" value="1"/>
</dbReference>
<dbReference type="OrthoDB" id="1223654at2"/>
<sequence length="106" mass="12233">MKKIIFLFLFFTGISSCYSQIKITGFVHDENNKPLSDVYIYEKGTTKTIKSDKDGKFSVEVTKLVDNKYLIEFSIEGYYITQVSGTKDETILDVEIGRKDEKLKKQ</sequence>
<dbReference type="SUPFAM" id="SSF49464">
    <property type="entry name" value="Carboxypeptidase regulatory domain-like"/>
    <property type="match status" value="1"/>
</dbReference>
<dbReference type="PROSITE" id="PS51257">
    <property type="entry name" value="PROKAR_LIPOPROTEIN"/>
    <property type="match status" value="1"/>
</dbReference>
<reference evidence="2" key="1">
    <citation type="submission" date="2016-11" db="EMBL/GenBank/DDBJ databases">
        <authorList>
            <person name="Varghese N."/>
            <person name="Submissions S."/>
        </authorList>
    </citation>
    <scope>NUCLEOTIDE SEQUENCE [LARGE SCALE GENOMIC DNA]</scope>
    <source>
        <strain evidence="2">DSM 18829</strain>
    </source>
</reference>
<dbReference type="InterPro" id="IPR008969">
    <property type="entry name" value="CarboxyPept-like_regulatory"/>
</dbReference>
<evidence type="ECO:0000313" key="2">
    <source>
        <dbReference type="Proteomes" id="UP000184488"/>
    </source>
</evidence>
<accession>A0A1M6EZG5</accession>
<gene>
    <name evidence="1" type="ORF">SAMN05444363_2047</name>
</gene>
<protein>
    <submittedName>
        <fullName evidence="1">CarboxypepD_reg-like domain-containing protein</fullName>
    </submittedName>
</protein>
<name>A0A1M6EZG5_9FLAO</name>
<evidence type="ECO:0000313" key="1">
    <source>
        <dbReference type="EMBL" id="SHI90779.1"/>
    </source>
</evidence>
<dbReference type="AlphaFoldDB" id="A0A1M6EZG5"/>
<dbReference type="Gene3D" id="2.60.40.1120">
    <property type="entry name" value="Carboxypeptidase-like, regulatory domain"/>
    <property type="match status" value="1"/>
</dbReference>
<proteinExistence type="predicted"/>